<proteinExistence type="predicted"/>
<accession>A0ABV8CJV1</accession>
<evidence type="ECO:0000259" key="2">
    <source>
        <dbReference type="PROSITE" id="PS51671"/>
    </source>
</evidence>
<dbReference type="InterPro" id="IPR050990">
    <property type="entry name" value="UPF0237/GcvR_regulator"/>
</dbReference>
<dbReference type="InterPro" id="IPR002912">
    <property type="entry name" value="ACT_dom"/>
</dbReference>
<keyword evidence="1" id="KW-0963">Cytoplasm</keyword>
<evidence type="ECO:0000313" key="4">
    <source>
        <dbReference type="Proteomes" id="UP001595692"/>
    </source>
</evidence>
<dbReference type="Pfam" id="PF13740">
    <property type="entry name" value="ACT_6"/>
    <property type="match status" value="1"/>
</dbReference>
<dbReference type="CDD" id="cd04893">
    <property type="entry name" value="ACT_GcvR_1"/>
    <property type="match status" value="1"/>
</dbReference>
<dbReference type="Gene3D" id="3.30.70.260">
    <property type="match status" value="2"/>
</dbReference>
<dbReference type="EMBL" id="JBHSAF010000001">
    <property type="protein sequence ID" value="MFC3912419.1"/>
    <property type="molecule type" value="Genomic_DNA"/>
</dbReference>
<dbReference type="PANTHER" id="PTHR34875:SF5">
    <property type="entry name" value="GLYCINE CLEAVAGE SYSTEM TRANSCRIPTIONAL REPRESSOR"/>
    <property type="match status" value="1"/>
</dbReference>
<dbReference type="PIRSF" id="PIRSF028103">
    <property type="entry name" value="GcvR"/>
    <property type="match status" value="1"/>
</dbReference>
<dbReference type="RefSeq" id="WP_377150526.1">
    <property type="nucleotide sequence ID" value="NZ_JBHSAF010000001.1"/>
</dbReference>
<keyword evidence="1" id="KW-0804">Transcription</keyword>
<comment type="caution">
    <text evidence="3">The sequence shown here is derived from an EMBL/GenBank/DDBJ whole genome shotgun (WGS) entry which is preliminary data.</text>
</comment>
<dbReference type="SUPFAM" id="SSF55021">
    <property type="entry name" value="ACT-like"/>
    <property type="match status" value="2"/>
</dbReference>
<comment type="subcellular location">
    <subcellularLocation>
        <location evidence="1">Cytoplasm</location>
    </subcellularLocation>
</comment>
<gene>
    <name evidence="3" type="ORF">ACFOSS_02925</name>
</gene>
<dbReference type="Proteomes" id="UP001595692">
    <property type="component" value="Unassembled WGS sequence"/>
</dbReference>
<keyword evidence="1" id="KW-0678">Repressor</keyword>
<dbReference type="InterPro" id="IPR045865">
    <property type="entry name" value="ACT-like_dom_sf"/>
</dbReference>
<sequence length="183" mass="20530">MIHYLVVTALGSDRAGIVNQVTHVISECGCNIVDSRLAILGNEFTFTMLLSGEWNALTRLESILPTRSHELNLVTLMKRTTRHQITDYPLRAQAELLIRDEPGIVSQCTGFFSAQGWDLHALRSETLPMTPHDMLHARFELQLPQIDSEPMLAAQFADFCQQLGAEQYEFSILHKPGGHTCPD</sequence>
<organism evidence="3 4">
    <name type="scientific">Pseudaeromonas sharmana</name>
    <dbReference type="NCBI Taxonomy" id="328412"/>
    <lineage>
        <taxon>Bacteria</taxon>
        <taxon>Pseudomonadati</taxon>
        <taxon>Pseudomonadota</taxon>
        <taxon>Gammaproteobacteria</taxon>
        <taxon>Aeromonadales</taxon>
        <taxon>Aeromonadaceae</taxon>
        <taxon>Pseudaeromonas</taxon>
    </lineage>
</organism>
<feature type="domain" description="ACT" evidence="2">
    <location>
        <begin position="6"/>
        <end position="82"/>
    </location>
</feature>
<evidence type="ECO:0000256" key="1">
    <source>
        <dbReference type="PIRNR" id="PIRNR028103"/>
    </source>
</evidence>
<dbReference type="PROSITE" id="PS51671">
    <property type="entry name" value="ACT"/>
    <property type="match status" value="1"/>
</dbReference>
<name>A0ABV8CJV1_9GAMM</name>
<protein>
    <recommendedName>
        <fullName evidence="1">Glycine cleavage system transcriptional repressor</fullName>
    </recommendedName>
</protein>
<evidence type="ECO:0000313" key="3">
    <source>
        <dbReference type="EMBL" id="MFC3912419.1"/>
    </source>
</evidence>
<reference evidence="4" key="1">
    <citation type="journal article" date="2019" name="Int. J. Syst. Evol. Microbiol.">
        <title>The Global Catalogue of Microorganisms (GCM) 10K type strain sequencing project: providing services to taxonomists for standard genome sequencing and annotation.</title>
        <authorList>
            <consortium name="The Broad Institute Genomics Platform"/>
            <consortium name="The Broad Institute Genome Sequencing Center for Infectious Disease"/>
            <person name="Wu L."/>
            <person name="Ma J."/>
        </authorList>
    </citation>
    <scope>NUCLEOTIDE SEQUENCE [LARGE SCALE GENOMIC DNA]</scope>
    <source>
        <strain evidence="4">CCUG 54939</strain>
    </source>
</reference>
<dbReference type="PANTHER" id="PTHR34875">
    <property type="entry name" value="UPF0237 PROTEIN MJ1558"/>
    <property type="match status" value="1"/>
</dbReference>
<keyword evidence="4" id="KW-1185">Reference proteome</keyword>
<dbReference type="InterPro" id="IPR016867">
    <property type="entry name" value="GcvR"/>
</dbReference>